<accession>A0A7M7GYH0</accession>
<evidence type="ECO:0000313" key="7">
    <source>
        <dbReference type="EnsemblMetazoa" id="XP_006569990"/>
    </source>
</evidence>
<proteinExistence type="inferred from homology"/>
<dbReference type="GO" id="GO:0020037">
    <property type="term" value="F:heme binding"/>
    <property type="evidence" value="ECO:0007669"/>
    <property type="project" value="UniProtKB-UniRule"/>
</dbReference>
<reference evidence="7" key="1">
    <citation type="submission" date="2021-01" db="UniProtKB">
        <authorList>
            <consortium name="EnsemblMetazoa"/>
        </authorList>
    </citation>
    <scope>IDENTIFICATION</scope>
    <source>
        <strain evidence="7">DH4</strain>
    </source>
</reference>
<keyword evidence="3 5" id="KW-0408">Iron</keyword>
<dbReference type="Pfam" id="PF00173">
    <property type="entry name" value="Cyt-b5"/>
    <property type="match status" value="1"/>
</dbReference>
<feature type="domain" description="Cytochrome b5 heme-binding" evidence="6">
    <location>
        <begin position="4"/>
        <end position="82"/>
    </location>
</feature>
<dbReference type="GeneID" id="724654"/>
<keyword evidence="1 5" id="KW-0349">Heme</keyword>
<protein>
    <submittedName>
        <fullName evidence="9">Cytochrome b5</fullName>
    </submittedName>
</protein>
<dbReference type="InterPro" id="IPR018506">
    <property type="entry name" value="Cyt_B5_heme-BS"/>
</dbReference>
<sequence>MNELARYSLKEVATRDGKEEARVWIVIYDMVYDVTDYKDKHPGGTELIEEYAGQDATRGFDEFGHSTDAKRILKNYLVGELVEEDKIKNRRKKNRISINGIDIEEKGRRRRRFLSMLCGKCAT</sequence>
<keyword evidence="2 5" id="KW-0479">Metal-binding</keyword>
<name>A0A7M7GYH0_APIME</name>
<dbReference type="RefSeq" id="XP_006569990.1">
    <property type="nucleotide sequence ID" value="XM_006569927.3"/>
</dbReference>
<organism evidence="8 9">
    <name type="scientific">Apis mellifera</name>
    <name type="common">Honeybee</name>
    <dbReference type="NCBI Taxonomy" id="7460"/>
    <lineage>
        <taxon>Eukaryota</taxon>
        <taxon>Metazoa</taxon>
        <taxon>Ecdysozoa</taxon>
        <taxon>Arthropoda</taxon>
        <taxon>Hexapoda</taxon>
        <taxon>Insecta</taxon>
        <taxon>Pterygota</taxon>
        <taxon>Neoptera</taxon>
        <taxon>Endopterygota</taxon>
        <taxon>Hymenoptera</taxon>
        <taxon>Apocrita</taxon>
        <taxon>Aculeata</taxon>
        <taxon>Apoidea</taxon>
        <taxon>Anthophila</taxon>
        <taxon>Apidae</taxon>
        <taxon>Apis</taxon>
    </lineage>
</organism>
<accession>A0A8U0Y440</accession>
<evidence type="ECO:0000256" key="4">
    <source>
        <dbReference type="ARBA" id="ARBA00038168"/>
    </source>
</evidence>
<evidence type="ECO:0000313" key="9">
    <source>
        <dbReference type="RefSeq" id="XP_006569990.1"/>
    </source>
</evidence>
<dbReference type="PRINTS" id="PR00363">
    <property type="entry name" value="CYTOCHROMEB5"/>
</dbReference>
<dbReference type="SMART" id="SM01117">
    <property type="entry name" value="Cyt-b5"/>
    <property type="match status" value="1"/>
</dbReference>
<dbReference type="KEGG" id="ame:724654"/>
<dbReference type="GO" id="GO:0046872">
    <property type="term" value="F:metal ion binding"/>
    <property type="evidence" value="ECO:0007669"/>
    <property type="project" value="UniProtKB-UniRule"/>
</dbReference>
<evidence type="ECO:0000256" key="5">
    <source>
        <dbReference type="RuleBase" id="RU362121"/>
    </source>
</evidence>
<dbReference type="InterPro" id="IPR001199">
    <property type="entry name" value="Cyt_B5-like_heme/steroid-bd"/>
</dbReference>
<dbReference type="EnsemblMetazoa" id="XM_006569927">
    <property type="protein sequence ID" value="XP_006569990"/>
    <property type="gene ID" value="LOC724654"/>
</dbReference>
<dbReference type="OrthoDB" id="260091at2759"/>
<dbReference type="SUPFAM" id="SSF55856">
    <property type="entry name" value="Cytochrome b5-like heme/steroid binding domain"/>
    <property type="match status" value="1"/>
</dbReference>
<evidence type="ECO:0000256" key="3">
    <source>
        <dbReference type="ARBA" id="ARBA00023004"/>
    </source>
</evidence>
<dbReference type="InterPro" id="IPR050668">
    <property type="entry name" value="Cytochrome_b5"/>
</dbReference>
<gene>
    <name evidence="9" type="primary">LOC724654</name>
    <name evidence="7" type="synonym">724654</name>
</gene>
<dbReference type="FunFam" id="3.10.120.10:FF:000007">
    <property type="entry name" value="Sulfite oxidase, mitochondrial"/>
    <property type="match status" value="1"/>
</dbReference>
<dbReference type="OMA" id="PCWLIIK"/>
<accession>A0A8B6ZBK9</accession>
<dbReference type="GO" id="GO:0016020">
    <property type="term" value="C:membrane"/>
    <property type="evidence" value="ECO:0007669"/>
    <property type="project" value="TreeGrafter"/>
</dbReference>
<keyword evidence="8" id="KW-1185">Reference proteome</keyword>
<dbReference type="PROSITE" id="PS50255">
    <property type="entry name" value="CYTOCHROME_B5_2"/>
    <property type="match status" value="1"/>
</dbReference>
<dbReference type="AlphaFoldDB" id="A0A7M7GYH0"/>
<dbReference type="Gene3D" id="3.10.120.10">
    <property type="entry name" value="Cytochrome b5-like heme/steroid binding domain"/>
    <property type="match status" value="1"/>
</dbReference>
<dbReference type="PROSITE" id="PS00191">
    <property type="entry name" value="CYTOCHROME_B5_1"/>
    <property type="match status" value="1"/>
</dbReference>
<reference evidence="9" key="2">
    <citation type="submission" date="2025-04" db="UniProtKB">
        <authorList>
            <consortium name="RefSeq"/>
        </authorList>
    </citation>
    <scope>IDENTIFICATION</scope>
    <source>
        <strain evidence="9">DH4</strain>
        <tissue evidence="9">Whole body</tissue>
    </source>
</reference>
<dbReference type="InterPro" id="IPR036400">
    <property type="entry name" value="Cyt_B5-like_heme/steroid_sf"/>
</dbReference>
<evidence type="ECO:0000259" key="6">
    <source>
        <dbReference type="PROSITE" id="PS50255"/>
    </source>
</evidence>
<dbReference type="PANTHER" id="PTHR19359">
    <property type="entry name" value="CYTOCHROME B5"/>
    <property type="match status" value="1"/>
</dbReference>
<evidence type="ECO:0000313" key="8">
    <source>
        <dbReference type="Proteomes" id="UP000005203"/>
    </source>
</evidence>
<evidence type="ECO:0000256" key="2">
    <source>
        <dbReference type="ARBA" id="ARBA00022723"/>
    </source>
</evidence>
<dbReference type="Proteomes" id="UP000005203">
    <property type="component" value="Linkage group LG5"/>
</dbReference>
<comment type="similarity">
    <text evidence="4 5">Belongs to the cytochrome b5 family.</text>
</comment>
<dbReference type="PANTHER" id="PTHR19359:SF95">
    <property type="entry name" value="CYTOCHROME B5 TYPE B"/>
    <property type="match status" value="1"/>
</dbReference>
<evidence type="ECO:0000256" key="1">
    <source>
        <dbReference type="ARBA" id="ARBA00022617"/>
    </source>
</evidence>